<dbReference type="InterPro" id="IPR050789">
    <property type="entry name" value="Diverse_Enzym_Activities"/>
</dbReference>
<keyword evidence="3" id="KW-1185">Reference proteome</keyword>
<proteinExistence type="predicted"/>
<dbReference type="STRING" id="1195236.CTER_5032"/>
<dbReference type="Gene3D" id="3.40.710.10">
    <property type="entry name" value="DD-peptidase/beta-lactamase superfamily"/>
    <property type="match status" value="1"/>
</dbReference>
<dbReference type="EMBL" id="AORV01000068">
    <property type="protein sequence ID" value="EMS69275.1"/>
    <property type="molecule type" value="Genomic_DNA"/>
</dbReference>
<feature type="domain" description="Beta-lactamase-related" evidence="1">
    <location>
        <begin position="11"/>
        <end position="376"/>
    </location>
</feature>
<accession>S0FF33</accession>
<gene>
    <name evidence="2" type="ORF">CTER_5032</name>
</gene>
<name>S0FF33_RUMCE</name>
<protein>
    <submittedName>
        <fullName evidence="2">Beta-lactamase</fullName>
    </submittedName>
</protein>
<comment type="caution">
    <text evidence="2">The sequence shown here is derived from an EMBL/GenBank/DDBJ whole genome shotgun (WGS) entry which is preliminary data.</text>
</comment>
<dbReference type="PANTHER" id="PTHR43283">
    <property type="entry name" value="BETA-LACTAMASE-RELATED"/>
    <property type="match status" value="1"/>
</dbReference>
<evidence type="ECO:0000313" key="3">
    <source>
        <dbReference type="Proteomes" id="UP000014155"/>
    </source>
</evidence>
<organism evidence="2 3">
    <name type="scientific">Ruminiclostridium cellobioparum subsp. termitidis CT1112</name>
    <dbReference type="NCBI Taxonomy" id="1195236"/>
    <lineage>
        <taxon>Bacteria</taxon>
        <taxon>Bacillati</taxon>
        <taxon>Bacillota</taxon>
        <taxon>Clostridia</taxon>
        <taxon>Eubacteriales</taxon>
        <taxon>Oscillospiraceae</taxon>
        <taxon>Ruminiclostridium</taxon>
    </lineage>
</organism>
<dbReference type="AlphaFoldDB" id="S0FF33"/>
<dbReference type="InterPro" id="IPR001466">
    <property type="entry name" value="Beta-lactam-related"/>
</dbReference>
<dbReference type="Pfam" id="PF00144">
    <property type="entry name" value="Beta-lactamase"/>
    <property type="match status" value="1"/>
</dbReference>
<dbReference type="SUPFAM" id="SSF56601">
    <property type="entry name" value="beta-lactamase/transpeptidase-like"/>
    <property type="match status" value="1"/>
</dbReference>
<dbReference type="PATRIC" id="fig|1195236.3.peg.5226"/>
<sequence length="388" mass="42761">MFGKAEKEQLEKVLRDAIGNKECVGANMMIIKKGKEIFYHEDGCADLEEGLPVKRDTIFKMYSMTKPVTAAAAMILLERGAIDLYEPVSKFLPGFKNQAVAVGDQLFSVEREVNVKDLLSMTSGLVYGGDDKAGRETEALFEEIDSRLLGDNPFNTYEAMNRLGKCALAFQPGSAWQYGASADVLGAVVEVAGGMRFGEFLEKEIFKPLGMKDTAFWVPDEKRSRLAKTYEYDKNGELIPYQGNHLGIISGMDRIPAFESGGAGLASTIDDYARFAGMLMNDGSLDGVRILKPKTVEYMTSCTLNPEHQKYIWPALGGYSYGNLMRVMADCSKAGILASPGEYGWDGWLGAYFCNCPREKLTFLVMMQKTDSGTTALTRKLRNIILGA</sequence>
<dbReference type="Proteomes" id="UP000014155">
    <property type="component" value="Unassembled WGS sequence"/>
</dbReference>
<dbReference type="RefSeq" id="WP_004630563.1">
    <property type="nucleotide sequence ID" value="NZ_AORV01000068.1"/>
</dbReference>
<dbReference type="InterPro" id="IPR012338">
    <property type="entry name" value="Beta-lactam/transpept-like"/>
</dbReference>
<dbReference type="PANTHER" id="PTHR43283:SF3">
    <property type="entry name" value="BETA-LACTAMASE FAMILY PROTEIN (AFU_ORTHOLOGUE AFUA_5G07500)"/>
    <property type="match status" value="1"/>
</dbReference>
<reference evidence="2 3" key="1">
    <citation type="journal article" date="2013" name="Genome Announc.">
        <title>Draft Genome Sequence of the Cellulolytic, Mesophilic, Anaerobic Bacterium Clostridium termitidis Strain CT1112 (DSM 5398).</title>
        <authorList>
            <person name="Lal S."/>
            <person name="Ramachandran U."/>
            <person name="Zhang X."/>
            <person name="Munir R."/>
            <person name="Sparling R."/>
            <person name="Levin D.B."/>
        </authorList>
    </citation>
    <scope>NUCLEOTIDE SEQUENCE [LARGE SCALE GENOMIC DNA]</scope>
    <source>
        <strain evidence="2 3">CT1112</strain>
    </source>
</reference>
<evidence type="ECO:0000313" key="2">
    <source>
        <dbReference type="EMBL" id="EMS69275.1"/>
    </source>
</evidence>
<dbReference type="eggNOG" id="COG1680">
    <property type="taxonomic scope" value="Bacteria"/>
</dbReference>
<evidence type="ECO:0000259" key="1">
    <source>
        <dbReference type="Pfam" id="PF00144"/>
    </source>
</evidence>